<accession>A0ABZ2LZM1</accession>
<feature type="signal peptide" evidence="1">
    <location>
        <begin position="1"/>
        <end position="23"/>
    </location>
</feature>
<dbReference type="RefSeq" id="WP_394824172.1">
    <property type="nucleotide sequence ID" value="NZ_CP089984.1"/>
</dbReference>
<dbReference type="Pfam" id="PF14534">
    <property type="entry name" value="DUF4440"/>
    <property type="match status" value="1"/>
</dbReference>
<reference evidence="3 4" key="1">
    <citation type="submission" date="2021-12" db="EMBL/GenBank/DDBJ databases">
        <title>Discovery of the Pendulisporaceae a myxobacterial family with distinct sporulation behavior and unique specialized metabolism.</title>
        <authorList>
            <person name="Garcia R."/>
            <person name="Popoff A."/>
            <person name="Bader C.D."/>
            <person name="Loehr J."/>
            <person name="Walesch S."/>
            <person name="Walt C."/>
            <person name="Boldt J."/>
            <person name="Bunk B."/>
            <person name="Haeckl F.J.F.P.J."/>
            <person name="Gunesch A.P."/>
            <person name="Birkelbach J."/>
            <person name="Nuebel U."/>
            <person name="Pietschmann T."/>
            <person name="Bach T."/>
            <person name="Mueller R."/>
        </authorList>
    </citation>
    <scope>NUCLEOTIDE SEQUENCE [LARGE SCALE GENOMIC DNA]</scope>
    <source>
        <strain evidence="3 4">MSr11954</strain>
    </source>
</reference>
<feature type="chain" id="PRO_5046489001" evidence="1">
    <location>
        <begin position="24"/>
        <end position="153"/>
    </location>
</feature>
<proteinExistence type="predicted"/>
<keyword evidence="1" id="KW-0732">Signal</keyword>
<name>A0ABZ2LZM1_9BACT</name>
<protein>
    <submittedName>
        <fullName evidence="3">Nuclear transport factor 2 family protein</fullName>
    </submittedName>
</protein>
<dbReference type="InterPro" id="IPR027843">
    <property type="entry name" value="DUF4440"/>
</dbReference>
<evidence type="ECO:0000313" key="3">
    <source>
        <dbReference type="EMBL" id="WXB14550.1"/>
    </source>
</evidence>
<sequence>MTKGSKFVAVVMAALAVAGVAYGAAPADPTAEILRIDDQWVDAIDRHDRATLDAIVAPDHIETTPRGVLYTRAQLFRFLDGPAPRSATGQTSKLSDRQVHLYGNTAIVTGINTITNTTPASIVTIRFTDVFVKLDGRWRAVAAHTSRVEPAPK</sequence>
<keyword evidence="4" id="KW-1185">Reference proteome</keyword>
<feature type="domain" description="DUF4440" evidence="2">
    <location>
        <begin position="33"/>
        <end position="139"/>
    </location>
</feature>
<gene>
    <name evidence="3" type="ORF">LZC94_42840</name>
</gene>
<dbReference type="SUPFAM" id="SSF54427">
    <property type="entry name" value="NTF2-like"/>
    <property type="match status" value="1"/>
</dbReference>
<dbReference type="EMBL" id="CP089984">
    <property type="protein sequence ID" value="WXB14550.1"/>
    <property type="molecule type" value="Genomic_DNA"/>
</dbReference>
<dbReference type="Gene3D" id="3.10.450.50">
    <property type="match status" value="1"/>
</dbReference>
<evidence type="ECO:0000259" key="2">
    <source>
        <dbReference type="Pfam" id="PF14534"/>
    </source>
</evidence>
<evidence type="ECO:0000313" key="4">
    <source>
        <dbReference type="Proteomes" id="UP001370348"/>
    </source>
</evidence>
<dbReference type="Proteomes" id="UP001370348">
    <property type="component" value="Chromosome"/>
</dbReference>
<organism evidence="3 4">
    <name type="scientific">Pendulispora albinea</name>
    <dbReference type="NCBI Taxonomy" id="2741071"/>
    <lineage>
        <taxon>Bacteria</taxon>
        <taxon>Pseudomonadati</taxon>
        <taxon>Myxococcota</taxon>
        <taxon>Myxococcia</taxon>
        <taxon>Myxococcales</taxon>
        <taxon>Sorangiineae</taxon>
        <taxon>Pendulisporaceae</taxon>
        <taxon>Pendulispora</taxon>
    </lineage>
</organism>
<evidence type="ECO:0000256" key="1">
    <source>
        <dbReference type="SAM" id="SignalP"/>
    </source>
</evidence>
<dbReference type="InterPro" id="IPR032710">
    <property type="entry name" value="NTF2-like_dom_sf"/>
</dbReference>